<dbReference type="OrthoDB" id="428342at2759"/>
<protein>
    <recommendedName>
        <fullName evidence="4">Tetratricopeptide repeat</fullName>
    </recommendedName>
</protein>
<dbReference type="Proteomes" id="UP000515908">
    <property type="component" value="Chromosome 20"/>
</dbReference>
<evidence type="ECO:0000313" key="3">
    <source>
        <dbReference type="Proteomes" id="UP000515908"/>
    </source>
</evidence>
<reference evidence="2 3" key="1">
    <citation type="submission" date="2020-08" db="EMBL/GenBank/DDBJ databases">
        <authorList>
            <person name="Newling K."/>
            <person name="Davey J."/>
            <person name="Forrester S."/>
        </authorList>
    </citation>
    <scope>NUCLEOTIDE SEQUENCE [LARGE SCALE GENOMIC DNA]</scope>
    <source>
        <strain evidence="3">Crithidia deanei Carvalho (ATCC PRA-265)</strain>
    </source>
</reference>
<evidence type="ECO:0008006" key="4">
    <source>
        <dbReference type="Google" id="ProtNLM"/>
    </source>
</evidence>
<dbReference type="AlphaFoldDB" id="A0A7G2CQJ1"/>
<name>A0A7G2CQJ1_9TRYP</name>
<organism evidence="2 3">
    <name type="scientific">Angomonas deanei</name>
    <dbReference type="NCBI Taxonomy" id="59799"/>
    <lineage>
        <taxon>Eukaryota</taxon>
        <taxon>Discoba</taxon>
        <taxon>Euglenozoa</taxon>
        <taxon>Kinetoplastea</taxon>
        <taxon>Metakinetoplastina</taxon>
        <taxon>Trypanosomatida</taxon>
        <taxon>Trypanosomatidae</taxon>
        <taxon>Strigomonadinae</taxon>
        <taxon>Angomonas</taxon>
    </lineage>
</organism>
<evidence type="ECO:0000313" key="2">
    <source>
        <dbReference type="EMBL" id="CAD2221251.1"/>
    </source>
</evidence>
<proteinExistence type="predicted"/>
<dbReference type="VEuPathDB" id="TriTrypDB:ADEAN_000878200"/>
<gene>
    <name evidence="2" type="ORF">ADEAN_000878200</name>
</gene>
<feature type="region of interest" description="Disordered" evidence="1">
    <location>
        <begin position="1"/>
        <end position="23"/>
    </location>
</feature>
<keyword evidence="3" id="KW-1185">Reference proteome</keyword>
<sequence>MSLDGSWSPTKTPQGYTTSRKSIDCTSVPQTDDGLRTLAANGNWSGVLALAEKLEQEKAHQNGLEHLPYVLVRITVYFKTQQIPFAISLVELLGDVENSAHYRDPTTGENLVPFSLRYICGAIPHYAGETRKAIANLERLLSICKEEGKKIRSNCGAAAPYACHGLSFHSTTA</sequence>
<accession>A0A7G2CQJ1</accession>
<dbReference type="EMBL" id="LR877164">
    <property type="protein sequence ID" value="CAD2221251.1"/>
    <property type="molecule type" value="Genomic_DNA"/>
</dbReference>
<evidence type="ECO:0000256" key="1">
    <source>
        <dbReference type="SAM" id="MobiDB-lite"/>
    </source>
</evidence>